<dbReference type="OrthoDB" id="7867371at2"/>
<accession>A0A410P398</accession>
<dbReference type="EMBL" id="CP019384">
    <property type="protein sequence ID" value="QAT16484.1"/>
    <property type="molecule type" value="Genomic_DNA"/>
</dbReference>
<dbReference type="AlphaFoldDB" id="A0A410P398"/>
<name>A0A410P398_VELA1</name>
<keyword evidence="3" id="KW-1185">Reference proteome</keyword>
<dbReference type="Proteomes" id="UP000287243">
    <property type="component" value="Chromosome"/>
</dbReference>
<sequence>MERRKKVYEPITPQEKENLLHDYLPFLSRGKFVNVATCNEERMPNVAPKLIAKVDNNLVYLVDYVMGSTYANLKTNPRVSLSFVDERTLTGYQLNGAVIVIASGEEFDRLSEEFQQIKTNFTVERILFNVRTGGKASPVDLTLPEKFVILKVKVFEIVEISSTGGLKSKFAL</sequence>
<dbReference type="PANTHER" id="PTHR40660">
    <property type="entry name" value="5'-PHOSPHATE OXIDASE PUTATIVE DOMAIN-CONTAINING PROTEIN-RELATED"/>
    <property type="match status" value="1"/>
</dbReference>
<dbReference type="RefSeq" id="WP_128699122.1">
    <property type="nucleotide sequence ID" value="NZ_CP019384.1"/>
</dbReference>
<dbReference type="Pfam" id="PF01243">
    <property type="entry name" value="PNPOx_N"/>
    <property type="match status" value="1"/>
</dbReference>
<dbReference type="KEGG" id="vai:BU251_01445"/>
<proteinExistence type="predicted"/>
<evidence type="ECO:0000259" key="1">
    <source>
        <dbReference type="Pfam" id="PF01243"/>
    </source>
</evidence>
<dbReference type="InterPro" id="IPR012349">
    <property type="entry name" value="Split_barrel_FMN-bd"/>
</dbReference>
<protein>
    <recommendedName>
        <fullName evidence="1">Pyridoxamine 5'-phosphate oxidase N-terminal domain-containing protein</fullName>
    </recommendedName>
</protein>
<organism evidence="2 3">
    <name type="scientific">Velamenicoccus archaeovorus</name>
    <dbReference type="NCBI Taxonomy" id="1930593"/>
    <lineage>
        <taxon>Bacteria</taxon>
        <taxon>Pseudomonadati</taxon>
        <taxon>Candidatus Omnitrophota</taxon>
        <taxon>Candidatus Velamenicoccus</taxon>
    </lineage>
</organism>
<evidence type="ECO:0000313" key="2">
    <source>
        <dbReference type="EMBL" id="QAT16484.1"/>
    </source>
</evidence>
<evidence type="ECO:0000313" key="3">
    <source>
        <dbReference type="Proteomes" id="UP000287243"/>
    </source>
</evidence>
<feature type="domain" description="Pyridoxamine 5'-phosphate oxidase N-terminal" evidence="1">
    <location>
        <begin position="24"/>
        <end position="114"/>
    </location>
</feature>
<dbReference type="Gene3D" id="2.30.110.10">
    <property type="entry name" value="Electron Transport, Fmn-binding Protein, Chain A"/>
    <property type="match status" value="1"/>
</dbReference>
<dbReference type="PANTHER" id="PTHR40660:SF1">
    <property type="entry name" value="5'-PHOSPHATE OXIDASE PUTATIVE DOMAIN-CONTAINING PROTEIN-RELATED"/>
    <property type="match status" value="1"/>
</dbReference>
<reference evidence="2 3" key="1">
    <citation type="submission" date="2017-01" db="EMBL/GenBank/DDBJ databases">
        <title>First insights into the biology of 'candidatus Vampirococcus archaeovorus'.</title>
        <authorList>
            <person name="Kizina J."/>
            <person name="Jordan S."/>
            <person name="Stueber K."/>
            <person name="Reinhardt R."/>
            <person name="Harder J."/>
        </authorList>
    </citation>
    <scope>NUCLEOTIDE SEQUENCE [LARGE SCALE GENOMIC DNA]</scope>
    <source>
        <strain evidence="2 3">LiM</strain>
    </source>
</reference>
<dbReference type="InterPro" id="IPR011576">
    <property type="entry name" value="Pyridox_Oxase_N"/>
</dbReference>
<gene>
    <name evidence="2" type="ORF">BU251_01445</name>
</gene>
<dbReference type="SUPFAM" id="SSF50475">
    <property type="entry name" value="FMN-binding split barrel"/>
    <property type="match status" value="1"/>
</dbReference>